<evidence type="ECO:0000313" key="7">
    <source>
        <dbReference type="EMBL" id="MCP1376397.1"/>
    </source>
</evidence>
<evidence type="ECO:0000259" key="6">
    <source>
        <dbReference type="PROSITE" id="PS50110"/>
    </source>
</evidence>
<dbReference type="EMBL" id="JAMZEK010000007">
    <property type="protein sequence ID" value="MCP1376397.1"/>
    <property type="molecule type" value="Genomic_DNA"/>
</dbReference>
<dbReference type="PANTHER" id="PTHR45339">
    <property type="entry name" value="HYBRID SIGNAL TRANSDUCTION HISTIDINE KINASE J"/>
    <property type="match status" value="1"/>
</dbReference>
<dbReference type="InterPro" id="IPR004358">
    <property type="entry name" value="Sig_transdc_His_kin-like_C"/>
</dbReference>
<keyword evidence="7" id="KW-0547">Nucleotide-binding</keyword>
<dbReference type="InterPro" id="IPR036890">
    <property type="entry name" value="HATPase_C_sf"/>
</dbReference>
<dbReference type="CDD" id="cd00156">
    <property type="entry name" value="REC"/>
    <property type="match status" value="1"/>
</dbReference>
<evidence type="ECO:0000259" key="5">
    <source>
        <dbReference type="PROSITE" id="PS50109"/>
    </source>
</evidence>
<organism evidence="7 8">
    <name type="scientific">Dyella lutea</name>
    <dbReference type="NCBI Taxonomy" id="2950441"/>
    <lineage>
        <taxon>Bacteria</taxon>
        <taxon>Pseudomonadati</taxon>
        <taxon>Pseudomonadota</taxon>
        <taxon>Gammaproteobacteria</taxon>
        <taxon>Lysobacterales</taxon>
        <taxon>Rhodanobacteraceae</taxon>
        <taxon>Dyella</taxon>
    </lineage>
</organism>
<keyword evidence="3 4" id="KW-0597">Phosphoprotein</keyword>
<feature type="modified residue" description="4-aspartylphosphate" evidence="4">
    <location>
        <position position="141"/>
    </location>
</feature>
<comment type="catalytic activity">
    <reaction evidence="1">
        <text>ATP + protein L-histidine = ADP + protein N-phospho-L-histidine.</text>
        <dbReference type="EC" id="2.7.13.3"/>
    </reaction>
</comment>
<proteinExistence type="predicted"/>
<comment type="caution">
    <text evidence="7">The sequence shown here is derived from an EMBL/GenBank/DDBJ whole genome shotgun (WGS) entry which is preliminary data.</text>
</comment>
<dbReference type="Gene3D" id="3.30.565.10">
    <property type="entry name" value="Histidine kinase-like ATPase, C-terminal domain"/>
    <property type="match status" value="1"/>
</dbReference>
<dbReference type="PROSITE" id="PS50109">
    <property type="entry name" value="HIS_KIN"/>
    <property type="match status" value="1"/>
</dbReference>
<name>A0ABT1FJS2_9GAMM</name>
<evidence type="ECO:0000256" key="4">
    <source>
        <dbReference type="PROSITE-ProRule" id="PRU00169"/>
    </source>
</evidence>
<dbReference type="PANTHER" id="PTHR45339:SF5">
    <property type="entry name" value="HISTIDINE KINASE"/>
    <property type="match status" value="1"/>
</dbReference>
<dbReference type="RefSeq" id="WP_253569205.1">
    <property type="nucleotide sequence ID" value="NZ_JAMZEK010000007.1"/>
</dbReference>
<dbReference type="PRINTS" id="PR00344">
    <property type="entry name" value="BCTRLSENSOR"/>
</dbReference>
<evidence type="ECO:0000256" key="1">
    <source>
        <dbReference type="ARBA" id="ARBA00000085"/>
    </source>
</evidence>
<dbReference type="GO" id="GO:0005524">
    <property type="term" value="F:ATP binding"/>
    <property type="evidence" value="ECO:0007669"/>
    <property type="project" value="UniProtKB-KW"/>
</dbReference>
<dbReference type="SUPFAM" id="SSF55874">
    <property type="entry name" value="ATPase domain of HSP90 chaperone/DNA topoisomerase II/histidine kinase"/>
    <property type="match status" value="1"/>
</dbReference>
<evidence type="ECO:0000256" key="3">
    <source>
        <dbReference type="ARBA" id="ARBA00022553"/>
    </source>
</evidence>
<dbReference type="PROSITE" id="PS50110">
    <property type="entry name" value="RESPONSE_REGULATORY"/>
    <property type="match status" value="1"/>
</dbReference>
<feature type="domain" description="Response regulatory" evidence="6">
    <location>
        <begin position="94"/>
        <end position="206"/>
    </location>
</feature>
<gene>
    <name evidence="7" type="ORF">NC595_20295</name>
</gene>
<dbReference type="InterPro" id="IPR005467">
    <property type="entry name" value="His_kinase_dom"/>
</dbReference>
<dbReference type="SMART" id="SM00448">
    <property type="entry name" value="REC"/>
    <property type="match status" value="1"/>
</dbReference>
<keyword evidence="7" id="KW-0067">ATP-binding</keyword>
<feature type="domain" description="Histidine kinase" evidence="5">
    <location>
        <begin position="1"/>
        <end position="75"/>
    </location>
</feature>
<protein>
    <recommendedName>
        <fullName evidence="2">histidine kinase</fullName>
        <ecNumber evidence="2">2.7.13.3</ecNumber>
    </recommendedName>
</protein>
<dbReference type="InterPro" id="IPR003594">
    <property type="entry name" value="HATPase_dom"/>
</dbReference>
<dbReference type="Proteomes" id="UP001204615">
    <property type="component" value="Unassembled WGS sequence"/>
</dbReference>
<reference evidence="7 8" key="1">
    <citation type="submission" date="2022-06" db="EMBL/GenBank/DDBJ databases">
        <title>Dyella sp. Sa strain:Sa Genome sequencing.</title>
        <authorList>
            <person name="Park S."/>
        </authorList>
    </citation>
    <scope>NUCLEOTIDE SEQUENCE [LARGE SCALE GENOMIC DNA]</scope>
    <source>
        <strain evidence="7 8">Sa</strain>
    </source>
</reference>
<dbReference type="SUPFAM" id="SSF52172">
    <property type="entry name" value="CheY-like"/>
    <property type="match status" value="1"/>
</dbReference>
<evidence type="ECO:0000313" key="8">
    <source>
        <dbReference type="Proteomes" id="UP001204615"/>
    </source>
</evidence>
<dbReference type="Pfam" id="PF02518">
    <property type="entry name" value="HATPase_c"/>
    <property type="match status" value="1"/>
</dbReference>
<dbReference type="InterPro" id="IPR011006">
    <property type="entry name" value="CheY-like_superfamily"/>
</dbReference>
<accession>A0ABT1FJS2</accession>
<dbReference type="InterPro" id="IPR001789">
    <property type="entry name" value="Sig_transdc_resp-reg_receiver"/>
</dbReference>
<dbReference type="Pfam" id="PF00072">
    <property type="entry name" value="Response_reg"/>
    <property type="match status" value="1"/>
</dbReference>
<keyword evidence="8" id="KW-1185">Reference proteome</keyword>
<dbReference type="EC" id="2.7.13.3" evidence="2"/>
<sequence>DALRVEVWDTGPGIALEEQQLIFQEFRRGSAAGGQGLGLGLSIAQRMAALLGHPLGLRSTPGRGSVFHLALPLARPMRPTALPVSSLLPVASGRALVLDNEPAALAALEHLLVGWGWQVHAARQAEQALAAPWRPDIQILDYHLDAGRTGMDVWVQLRERHADVATVILTADRDSELRQRLQDLGAVVLHKPLKPLALRQVLQRVASAQQAAV</sequence>
<evidence type="ECO:0000256" key="2">
    <source>
        <dbReference type="ARBA" id="ARBA00012438"/>
    </source>
</evidence>
<feature type="non-terminal residue" evidence="7">
    <location>
        <position position="1"/>
    </location>
</feature>
<dbReference type="Gene3D" id="3.40.50.2300">
    <property type="match status" value="1"/>
</dbReference>